<dbReference type="Gene3D" id="1.20.144.10">
    <property type="entry name" value="Phosphatidic acid phosphatase type 2/haloperoxidase"/>
    <property type="match status" value="1"/>
</dbReference>
<feature type="transmembrane region" description="Helical" evidence="6">
    <location>
        <begin position="110"/>
        <end position="134"/>
    </location>
</feature>
<feature type="transmembrane region" description="Helical" evidence="6">
    <location>
        <begin position="374"/>
        <end position="397"/>
    </location>
</feature>
<feature type="transmembrane region" description="Helical" evidence="6">
    <location>
        <begin position="471"/>
        <end position="491"/>
    </location>
</feature>
<sequence>MSDLGTTVPVAQVHPLWLSLLVLAPAVVWFFRRRGTKPGWAIPVAAVAVVAGVLFGFGLVEIPSLEDLPLQEKVGEVGDALGRWGYLIVGVLAFLETGAFVGLVAPGETFVILGGVLAGEGTLSYGFLLALVWLSAFLGDAASFGLGRRLGRGFLVKHGPRVKITPDRLEQVEGFLEKHGGKAIVIGRFLGFVRAVAPFILGSSGVSWRRFLPYAVIGSGLWAGLFVTLGYVFWQSLDKLLGWIKQGAFAFGTVVVLVVAIFAAVHWLGVEENRDKARAWLEEARGTRWGRVLLAIWRPVSGPARFVWHRVTPGGIGLEATTLAAVAAVGTFAFVALESSLDDRGPTGLAAGDVSTLDWVERLTFGPAEELSRIGVVLGSYPVVSGLALLAAAFLVGRRRVGSAVALVASSAAALVVGAIVRASEGRTPPPGALESVDGSSFPSPVAVSAVVWVAIALALSPAVRRVPGRIGLTGLAVILAVAICTAPLVLRTAYLSDVLAGAGLSAAVLAVVGLGAIVVGHIRHTPDP</sequence>
<evidence type="ECO:0000256" key="6">
    <source>
        <dbReference type="SAM" id="Phobius"/>
    </source>
</evidence>
<evidence type="ECO:0000256" key="3">
    <source>
        <dbReference type="ARBA" id="ARBA00022692"/>
    </source>
</evidence>
<evidence type="ECO:0000313" key="8">
    <source>
        <dbReference type="EMBL" id="CAB4935397.1"/>
    </source>
</evidence>
<feature type="transmembrane region" description="Helical" evidence="6">
    <location>
        <begin position="316"/>
        <end position="337"/>
    </location>
</feature>
<gene>
    <name evidence="8" type="ORF">UFOPK3564_02616</name>
</gene>
<keyword evidence="5 6" id="KW-0472">Membrane</keyword>
<feature type="transmembrane region" description="Helical" evidence="6">
    <location>
        <begin position="40"/>
        <end position="60"/>
    </location>
</feature>
<organism evidence="8">
    <name type="scientific">freshwater metagenome</name>
    <dbReference type="NCBI Taxonomy" id="449393"/>
    <lineage>
        <taxon>unclassified sequences</taxon>
        <taxon>metagenomes</taxon>
        <taxon>ecological metagenomes</taxon>
    </lineage>
</organism>
<name>A0A6J7IYI3_9ZZZZ</name>
<dbReference type="SUPFAM" id="SSF48317">
    <property type="entry name" value="Acid phosphatase/Vanadium-dependent haloperoxidase"/>
    <property type="match status" value="1"/>
</dbReference>
<comment type="subcellular location">
    <subcellularLocation>
        <location evidence="1">Cell membrane</location>
        <topology evidence="1">Multi-pass membrane protein</topology>
    </subcellularLocation>
</comment>
<feature type="transmembrane region" description="Helical" evidence="6">
    <location>
        <begin position="444"/>
        <end position="464"/>
    </location>
</feature>
<keyword evidence="2" id="KW-1003">Cell membrane</keyword>
<feature type="transmembrane region" description="Helical" evidence="6">
    <location>
        <begin position="503"/>
        <end position="523"/>
    </location>
</feature>
<feature type="transmembrane region" description="Helical" evidence="6">
    <location>
        <begin position="404"/>
        <end position="424"/>
    </location>
</feature>
<evidence type="ECO:0000259" key="7">
    <source>
        <dbReference type="Pfam" id="PF09335"/>
    </source>
</evidence>
<dbReference type="GO" id="GO:0005886">
    <property type="term" value="C:plasma membrane"/>
    <property type="evidence" value="ECO:0007669"/>
    <property type="project" value="UniProtKB-SubCell"/>
</dbReference>
<dbReference type="InterPro" id="IPR032818">
    <property type="entry name" value="DedA-like"/>
</dbReference>
<reference evidence="8" key="1">
    <citation type="submission" date="2020-05" db="EMBL/GenBank/DDBJ databases">
        <authorList>
            <person name="Chiriac C."/>
            <person name="Salcher M."/>
            <person name="Ghai R."/>
            <person name="Kavagutti S V."/>
        </authorList>
    </citation>
    <scope>NUCLEOTIDE SEQUENCE</scope>
</reference>
<feature type="domain" description="VTT" evidence="7">
    <location>
        <begin position="106"/>
        <end position="231"/>
    </location>
</feature>
<dbReference type="EMBL" id="CAFBMK010000195">
    <property type="protein sequence ID" value="CAB4935397.1"/>
    <property type="molecule type" value="Genomic_DNA"/>
</dbReference>
<dbReference type="PANTHER" id="PTHR30353:SF15">
    <property type="entry name" value="INNER MEMBRANE PROTEIN YABI"/>
    <property type="match status" value="1"/>
</dbReference>
<feature type="transmembrane region" description="Helical" evidence="6">
    <location>
        <begin position="246"/>
        <end position="268"/>
    </location>
</feature>
<dbReference type="Pfam" id="PF09335">
    <property type="entry name" value="VTT_dom"/>
    <property type="match status" value="1"/>
</dbReference>
<feature type="transmembrane region" description="Helical" evidence="6">
    <location>
        <begin position="12"/>
        <end position="31"/>
    </location>
</feature>
<feature type="transmembrane region" description="Helical" evidence="6">
    <location>
        <begin position="183"/>
        <end position="202"/>
    </location>
</feature>
<keyword evidence="3 6" id="KW-0812">Transmembrane</keyword>
<dbReference type="InterPro" id="IPR032816">
    <property type="entry name" value="VTT_dom"/>
</dbReference>
<proteinExistence type="predicted"/>
<dbReference type="PANTHER" id="PTHR30353">
    <property type="entry name" value="INNER MEMBRANE PROTEIN DEDA-RELATED"/>
    <property type="match status" value="1"/>
</dbReference>
<evidence type="ECO:0000256" key="5">
    <source>
        <dbReference type="ARBA" id="ARBA00023136"/>
    </source>
</evidence>
<feature type="transmembrane region" description="Helical" evidence="6">
    <location>
        <begin position="214"/>
        <end position="234"/>
    </location>
</feature>
<dbReference type="AlphaFoldDB" id="A0A6J7IYI3"/>
<dbReference type="InterPro" id="IPR036938">
    <property type="entry name" value="PAP2/HPO_sf"/>
</dbReference>
<protein>
    <submittedName>
        <fullName evidence="8">Unannotated protein</fullName>
    </submittedName>
</protein>
<evidence type="ECO:0000256" key="2">
    <source>
        <dbReference type="ARBA" id="ARBA00022475"/>
    </source>
</evidence>
<evidence type="ECO:0000256" key="4">
    <source>
        <dbReference type="ARBA" id="ARBA00022989"/>
    </source>
</evidence>
<feature type="transmembrane region" description="Helical" evidence="6">
    <location>
        <begin position="84"/>
        <end position="103"/>
    </location>
</feature>
<keyword evidence="4 6" id="KW-1133">Transmembrane helix</keyword>
<evidence type="ECO:0000256" key="1">
    <source>
        <dbReference type="ARBA" id="ARBA00004651"/>
    </source>
</evidence>
<accession>A0A6J7IYI3</accession>